<dbReference type="EMBL" id="AP022561">
    <property type="protein sequence ID" value="BBX06652.1"/>
    <property type="molecule type" value="Genomic_DNA"/>
</dbReference>
<organism evidence="9 10">
    <name type="scientific">Mycolicibacterium aichiense</name>
    <dbReference type="NCBI Taxonomy" id="1799"/>
    <lineage>
        <taxon>Bacteria</taxon>
        <taxon>Bacillati</taxon>
        <taxon>Actinomycetota</taxon>
        <taxon>Actinomycetes</taxon>
        <taxon>Mycobacteriales</taxon>
        <taxon>Mycobacteriaceae</taxon>
        <taxon>Mycolicibacterium</taxon>
    </lineage>
</organism>
<dbReference type="GO" id="GO:0004674">
    <property type="term" value="F:protein serine/threonine kinase activity"/>
    <property type="evidence" value="ECO:0007669"/>
    <property type="project" value="TreeGrafter"/>
</dbReference>
<dbReference type="CDD" id="cd14014">
    <property type="entry name" value="STKc_PknB_like"/>
    <property type="match status" value="1"/>
</dbReference>
<dbReference type="GO" id="GO:0005524">
    <property type="term" value="F:ATP binding"/>
    <property type="evidence" value="ECO:0007669"/>
    <property type="project" value="UniProtKB-UniRule"/>
</dbReference>
<dbReference type="InterPro" id="IPR000719">
    <property type="entry name" value="Prot_kinase_dom"/>
</dbReference>
<keyword evidence="4 5" id="KW-0067">ATP-binding</keyword>
<dbReference type="GO" id="GO:0080090">
    <property type="term" value="P:regulation of primary metabolic process"/>
    <property type="evidence" value="ECO:0007669"/>
    <property type="project" value="UniProtKB-ARBA"/>
</dbReference>
<keyword evidence="3 9" id="KW-0418">Kinase</keyword>
<dbReference type="Pfam" id="PF00069">
    <property type="entry name" value="Pkinase"/>
    <property type="match status" value="1"/>
</dbReference>
<evidence type="ECO:0000256" key="6">
    <source>
        <dbReference type="SAM" id="MobiDB-lite"/>
    </source>
</evidence>
<sequence>MTGHEMLVDRYAVAGVLGRGGMAEVREGWDTRLNRPVAIKLLHPTLTADPGIRRRFEDEARSAARLCHQNIVTVYDFGNHQGTPFIVLERLPGQTLADIIAAGPMPASHVRSMLDDVLAGLGVAHAAGVLHRDIKPGNILVSAPGDSMKVADFGIAKTGGVAHTMTGQIVGTMSYMSPERVAGAPASIGDDLYAVGLMGYEALVGRRAFPQDNPAALAHAIMDSTPPPVAAVRDDVDPVLAAVIDRAIARNPLQRFTSAEHMRAALAGDQRALRGGVVSVGPRPATKVLEEQPIPSTPYVLRAPRRRMRKYGVAAGVLGVLAVSAFALALDPASSTPARAPEPVSTSNPVTPSPNVAPPPSPVVQQPSPEPPAPGGPAGRGHGKGDKKRG</sequence>
<dbReference type="PROSITE" id="PS00108">
    <property type="entry name" value="PROTEIN_KINASE_ST"/>
    <property type="match status" value="1"/>
</dbReference>
<dbReference type="Proteomes" id="UP000467327">
    <property type="component" value="Chromosome"/>
</dbReference>
<keyword evidence="7" id="KW-1133">Transmembrane helix</keyword>
<gene>
    <name evidence="9" type="ORF">MAIC_14550</name>
</gene>
<dbReference type="SUPFAM" id="SSF56112">
    <property type="entry name" value="Protein kinase-like (PK-like)"/>
    <property type="match status" value="1"/>
</dbReference>
<feature type="transmembrane region" description="Helical" evidence="7">
    <location>
        <begin position="311"/>
        <end position="330"/>
    </location>
</feature>
<keyword evidence="7" id="KW-0472">Membrane</keyword>
<evidence type="ECO:0000313" key="9">
    <source>
        <dbReference type="EMBL" id="BBX06652.1"/>
    </source>
</evidence>
<proteinExistence type="predicted"/>
<dbReference type="Gene3D" id="3.30.200.20">
    <property type="entry name" value="Phosphorylase Kinase, domain 1"/>
    <property type="match status" value="1"/>
</dbReference>
<feature type="region of interest" description="Disordered" evidence="6">
    <location>
        <begin position="334"/>
        <end position="390"/>
    </location>
</feature>
<evidence type="ECO:0000256" key="1">
    <source>
        <dbReference type="ARBA" id="ARBA00022679"/>
    </source>
</evidence>
<evidence type="ECO:0000256" key="7">
    <source>
        <dbReference type="SAM" id="Phobius"/>
    </source>
</evidence>
<dbReference type="InterPro" id="IPR008271">
    <property type="entry name" value="Ser/Thr_kinase_AS"/>
</dbReference>
<evidence type="ECO:0000256" key="3">
    <source>
        <dbReference type="ARBA" id="ARBA00022777"/>
    </source>
</evidence>
<feature type="compositionally biased region" description="Pro residues" evidence="6">
    <location>
        <begin position="351"/>
        <end position="375"/>
    </location>
</feature>
<name>A0AAD1HJR5_9MYCO</name>
<dbReference type="InterPro" id="IPR017441">
    <property type="entry name" value="Protein_kinase_ATP_BS"/>
</dbReference>
<dbReference type="PROSITE" id="PS00107">
    <property type="entry name" value="PROTEIN_KINASE_ATP"/>
    <property type="match status" value="1"/>
</dbReference>
<keyword evidence="10" id="KW-1185">Reference proteome</keyword>
<evidence type="ECO:0000256" key="4">
    <source>
        <dbReference type="ARBA" id="ARBA00022840"/>
    </source>
</evidence>
<evidence type="ECO:0000259" key="8">
    <source>
        <dbReference type="PROSITE" id="PS50011"/>
    </source>
</evidence>
<keyword evidence="1" id="KW-0808">Transferase</keyword>
<dbReference type="KEGG" id="maic:MAIC_14550"/>
<evidence type="ECO:0000256" key="5">
    <source>
        <dbReference type="PROSITE-ProRule" id="PRU10141"/>
    </source>
</evidence>
<dbReference type="InterPro" id="IPR011009">
    <property type="entry name" value="Kinase-like_dom_sf"/>
</dbReference>
<evidence type="ECO:0000313" key="10">
    <source>
        <dbReference type="Proteomes" id="UP000467327"/>
    </source>
</evidence>
<reference evidence="9 10" key="1">
    <citation type="journal article" date="2019" name="Emerg. Microbes Infect.">
        <title>Comprehensive subspecies identification of 175 nontuberculous mycobacteria species based on 7547 genomic profiles.</title>
        <authorList>
            <person name="Matsumoto Y."/>
            <person name="Kinjo T."/>
            <person name="Motooka D."/>
            <person name="Nabeya D."/>
            <person name="Jung N."/>
            <person name="Uechi K."/>
            <person name="Horii T."/>
            <person name="Iida T."/>
            <person name="Fujita J."/>
            <person name="Nakamura S."/>
        </authorList>
    </citation>
    <scope>NUCLEOTIDE SEQUENCE [LARGE SCALE GENOMIC DNA]</scope>
    <source>
        <strain evidence="9 10">JCM 6376</strain>
    </source>
</reference>
<keyword evidence="7" id="KW-0812">Transmembrane</keyword>
<dbReference type="Gene3D" id="1.10.510.10">
    <property type="entry name" value="Transferase(Phosphotransferase) domain 1"/>
    <property type="match status" value="1"/>
</dbReference>
<feature type="compositionally biased region" description="Basic residues" evidence="6">
    <location>
        <begin position="381"/>
        <end position="390"/>
    </location>
</feature>
<dbReference type="RefSeq" id="WP_115316587.1">
    <property type="nucleotide sequence ID" value="NZ_AP022561.1"/>
</dbReference>
<feature type="binding site" evidence="5">
    <location>
        <position position="40"/>
    </location>
    <ligand>
        <name>ATP</name>
        <dbReference type="ChEBI" id="CHEBI:30616"/>
    </ligand>
</feature>
<dbReference type="PANTHER" id="PTHR43289">
    <property type="entry name" value="MITOGEN-ACTIVATED PROTEIN KINASE KINASE KINASE 20-RELATED"/>
    <property type="match status" value="1"/>
</dbReference>
<protein>
    <submittedName>
        <fullName evidence="9">Protein kinase</fullName>
    </submittedName>
</protein>
<feature type="domain" description="Protein kinase" evidence="8">
    <location>
        <begin position="11"/>
        <end position="273"/>
    </location>
</feature>
<accession>A0AAD1HJR5</accession>
<dbReference type="AlphaFoldDB" id="A0AAD1HJR5"/>
<keyword evidence="2 5" id="KW-0547">Nucleotide-binding</keyword>
<dbReference type="PROSITE" id="PS50011">
    <property type="entry name" value="PROTEIN_KINASE_DOM"/>
    <property type="match status" value="1"/>
</dbReference>
<dbReference type="SMART" id="SM00220">
    <property type="entry name" value="S_TKc"/>
    <property type="match status" value="1"/>
</dbReference>
<evidence type="ECO:0000256" key="2">
    <source>
        <dbReference type="ARBA" id="ARBA00022741"/>
    </source>
</evidence>
<dbReference type="PANTHER" id="PTHR43289:SF34">
    <property type="entry name" value="SERINE_THREONINE-PROTEIN KINASE YBDM-RELATED"/>
    <property type="match status" value="1"/>
</dbReference>